<dbReference type="PROSITE" id="PS00598">
    <property type="entry name" value="CHROMO_1"/>
    <property type="match status" value="1"/>
</dbReference>
<evidence type="ECO:0000259" key="5">
    <source>
        <dbReference type="PROSITE" id="PS50013"/>
    </source>
</evidence>
<comment type="caution">
    <text evidence="6">The sequence shown here is derived from an EMBL/GenBank/DDBJ whole genome shotgun (WGS) entry which is preliminary data.</text>
</comment>
<dbReference type="InterPro" id="IPR000953">
    <property type="entry name" value="Chromo/chromo_shadow_dom"/>
</dbReference>
<dbReference type="Pfam" id="PF00385">
    <property type="entry name" value="Chromo"/>
    <property type="match status" value="2"/>
</dbReference>
<sequence>MARKTIQDVSLLDEAEEERMLQQQLQTDLGSEDDTEQPKKKTAKKGAKPKAQTTLQADSGSEDDTEEPKKGKKRKAQGPSQTGFGSEDNTEEAKTKEPKKGKKSKPQAPLPTPESEESSGVPARIRAERKAGNQVQLLVQWKSYPDEKDWTWELESELKESVPQMVKAWKSKKSKGETEAEGVIEHTVEKIISKKMYKGVAHYLVKWEGYEKVEDRTWEPCERLAIDVPEIVEAYESRGKGNGKSKK</sequence>
<proteinExistence type="predicted"/>
<dbReference type="PANTHER" id="PTHR22812">
    <property type="entry name" value="CHROMOBOX PROTEIN"/>
    <property type="match status" value="1"/>
</dbReference>
<name>A0ABR4CYC7_9HELO</name>
<dbReference type="SUPFAM" id="SSF54160">
    <property type="entry name" value="Chromo domain-like"/>
    <property type="match status" value="2"/>
</dbReference>
<keyword evidence="7" id="KW-1185">Reference proteome</keyword>
<dbReference type="InterPro" id="IPR051219">
    <property type="entry name" value="Heterochromatin_chromo-domain"/>
</dbReference>
<dbReference type="InterPro" id="IPR016197">
    <property type="entry name" value="Chromo-like_dom_sf"/>
</dbReference>
<evidence type="ECO:0000256" key="1">
    <source>
        <dbReference type="ARBA" id="ARBA00004123"/>
    </source>
</evidence>
<dbReference type="EMBL" id="JAZHXI010000002">
    <property type="protein sequence ID" value="KAL2074872.1"/>
    <property type="molecule type" value="Genomic_DNA"/>
</dbReference>
<dbReference type="Proteomes" id="UP001595075">
    <property type="component" value="Unassembled WGS sequence"/>
</dbReference>
<accession>A0ABR4CYC7</accession>
<evidence type="ECO:0000313" key="7">
    <source>
        <dbReference type="Proteomes" id="UP001595075"/>
    </source>
</evidence>
<keyword evidence="3" id="KW-0539">Nucleus</keyword>
<dbReference type="InterPro" id="IPR023779">
    <property type="entry name" value="Chromodomain_CS"/>
</dbReference>
<dbReference type="CDD" id="cd00024">
    <property type="entry name" value="CD_CSD"/>
    <property type="match status" value="2"/>
</dbReference>
<comment type="subunit">
    <text evidence="2">Component of the NuA4 histone acetyltransferase complex.</text>
</comment>
<comment type="subcellular location">
    <subcellularLocation>
        <location evidence="1">Nucleus</location>
    </subcellularLocation>
</comment>
<dbReference type="SMART" id="SM00298">
    <property type="entry name" value="CHROMO"/>
    <property type="match status" value="2"/>
</dbReference>
<evidence type="ECO:0000256" key="3">
    <source>
        <dbReference type="ARBA" id="ARBA00023242"/>
    </source>
</evidence>
<evidence type="ECO:0000256" key="4">
    <source>
        <dbReference type="SAM" id="MobiDB-lite"/>
    </source>
</evidence>
<dbReference type="PROSITE" id="PS50013">
    <property type="entry name" value="CHROMO_2"/>
    <property type="match status" value="2"/>
</dbReference>
<feature type="domain" description="Chromo" evidence="5">
    <location>
        <begin position="120"/>
        <end position="181"/>
    </location>
</feature>
<protein>
    <recommendedName>
        <fullName evidence="5">Chromo domain-containing protein</fullName>
    </recommendedName>
</protein>
<gene>
    <name evidence="6" type="ORF">VTL71DRAFT_8651</name>
</gene>
<evidence type="ECO:0000256" key="2">
    <source>
        <dbReference type="ARBA" id="ARBA00011353"/>
    </source>
</evidence>
<reference evidence="6 7" key="1">
    <citation type="journal article" date="2024" name="Commun. Biol.">
        <title>Comparative genomic analysis of thermophilic fungi reveals convergent evolutionary adaptations and gene losses.</title>
        <authorList>
            <person name="Steindorff A.S."/>
            <person name="Aguilar-Pontes M.V."/>
            <person name="Robinson A.J."/>
            <person name="Andreopoulos B."/>
            <person name="LaButti K."/>
            <person name="Kuo A."/>
            <person name="Mondo S."/>
            <person name="Riley R."/>
            <person name="Otillar R."/>
            <person name="Haridas S."/>
            <person name="Lipzen A."/>
            <person name="Grimwood J."/>
            <person name="Schmutz J."/>
            <person name="Clum A."/>
            <person name="Reid I.D."/>
            <person name="Moisan M.C."/>
            <person name="Butler G."/>
            <person name="Nguyen T.T.M."/>
            <person name="Dewar K."/>
            <person name="Conant G."/>
            <person name="Drula E."/>
            <person name="Henrissat B."/>
            <person name="Hansel C."/>
            <person name="Singer S."/>
            <person name="Hutchinson M.I."/>
            <person name="de Vries R.P."/>
            <person name="Natvig D.O."/>
            <person name="Powell A.J."/>
            <person name="Tsang A."/>
            <person name="Grigoriev I.V."/>
        </authorList>
    </citation>
    <scope>NUCLEOTIDE SEQUENCE [LARGE SCALE GENOMIC DNA]</scope>
    <source>
        <strain evidence="6 7">CBS 494.80</strain>
    </source>
</reference>
<feature type="region of interest" description="Disordered" evidence="4">
    <location>
        <begin position="17"/>
        <end position="132"/>
    </location>
</feature>
<organism evidence="6 7">
    <name type="scientific">Oculimacula yallundae</name>
    <dbReference type="NCBI Taxonomy" id="86028"/>
    <lineage>
        <taxon>Eukaryota</taxon>
        <taxon>Fungi</taxon>
        <taxon>Dikarya</taxon>
        <taxon>Ascomycota</taxon>
        <taxon>Pezizomycotina</taxon>
        <taxon>Leotiomycetes</taxon>
        <taxon>Helotiales</taxon>
        <taxon>Ploettnerulaceae</taxon>
        <taxon>Oculimacula</taxon>
    </lineage>
</organism>
<evidence type="ECO:0000313" key="6">
    <source>
        <dbReference type="EMBL" id="KAL2074872.1"/>
    </source>
</evidence>
<dbReference type="Gene3D" id="2.40.50.40">
    <property type="match status" value="2"/>
</dbReference>
<feature type="domain" description="Chromo" evidence="5">
    <location>
        <begin position="186"/>
        <end position="247"/>
    </location>
</feature>
<dbReference type="InterPro" id="IPR023780">
    <property type="entry name" value="Chromo_domain"/>
</dbReference>